<evidence type="ECO:0000256" key="4">
    <source>
        <dbReference type="PROSITE-ProRule" id="PRU00175"/>
    </source>
</evidence>
<dbReference type="GO" id="GO:0008270">
    <property type="term" value="F:zinc ion binding"/>
    <property type="evidence" value="ECO:0007669"/>
    <property type="project" value="UniProtKB-KW"/>
</dbReference>
<keyword evidence="7" id="KW-1185">Reference proteome</keyword>
<dbReference type="InterPro" id="IPR013083">
    <property type="entry name" value="Znf_RING/FYVE/PHD"/>
</dbReference>
<evidence type="ECO:0000259" key="5">
    <source>
        <dbReference type="PROSITE" id="PS50089"/>
    </source>
</evidence>
<reference evidence="6" key="1">
    <citation type="submission" date="2016-03" db="EMBL/GenBank/DDBJ databases">
        <title>Mechanisms controlling the formation of the plant cell surface in tip-growing cells are functionally conserved among land plants.</title>
        <authorList>
            <person name="Honkanen S."/>
            <person name="Jones V.A."/>
            <person name="Morieri G."/>
            <person name="Champion C."/>
            <person name="Hetherington A.J."/>
            <person name="Kelly S."/>
            <person name="Saint-Marcoux D."/>
            <person name="Proust H."/>
            <person name="Prescott H."/>
            <person name="Dolan L."/>
        </authorList>
    </citation>
    <scope>NUCLEOTIDE SEQUENCE [LARGE SCALE GENOMIC DNA]</scope>
    <source>
        <tissue evidence="6">Whole gametophyte</tissue>
    </source>
</reference>
<accession>A0A176VZC4</accession>
<dbReference type="Proteomes" id="UP000077202">
    <property type="component" value="Unassembled WGS sequence"/>
</dbReference>
<dbReference type="InterPro" id="IPR001841">
    <property type="entry name" value="Znf_RING"/>
</dbReference>
<dbReference type="Pfam" id="PF13639">
    <property type="entry name" value="zf-RING_2"/>
    <property type="match status" value="1"/>
</dbReference>
<dbReference type="PANTHER" id="PTHR45969:SF81">
    <property type="entry name" value="OS08G0157400 PROTEIN"/>
    <property type="match status" value="1"/>
</dbReference>
<dbReference type="GO" id="GO:0016567">
    <property type="term" value="P:protein ubiquitination"/>
    <property type="evidence" value="ECO:0007669"/>
    <property type="project" value="TreeGrafter"/>
</dbReference>
<protein>
    <recommendedName>
        <fullName evidence="5">RING-type domain-containing protein</fullName>
    </recommendedName>
</protein>
<sequence>MTETNRCGESSVGSSRASSLRAGAETGFIEWGIDDLVWFQSVADESSSLLPFMMPCWPGGADYGPPEFEIDDTSSSSSRRGTSKIKSSLRVNNFVKSAANCDHDCTVCLSEFSDNDSVYELPQCKHIFHKACLNEWLQTNRTTCPLCRSSLQPAQCTAAVPGEMSATSDHYFDHRY</sequence>
<dbReference type="PANTHER" id="PTHR45969">
    <property type="entry name" value="RING ZINC FINGER PROTEIN-RELATED"/>
    <property type="match status" value="1"/>
</dbReference>
<evidence type="ECO:0000256" key="2">
    <source>
        <dbReference type="ARBA" id="ARBA00022771"/>
    </source>
</evidence>
<dbReference type="SUPFAM" id="SSF57850">
    <property type="entry name" value="RING/U-box"/>
    <property type="match status" value="1"/>
</dbReference>
<dbReference type="EMBL" id="LVLJ01002254">
    <property type="protein sequence ID" value="OAE26127.1"/>
    <property type="molecule type" value="Genomic_DNA"/>
</dbReference>
<dbReference type="GO" id="GO:0061630">
    <property type="term" value="F:ubiquitin protein ligase activity"/>
    <property type="evidence" value="ECO:0007669"/>
    <property type="project" value="TreeGrafter"/>
</dbReference>
<organism evidence="6 7">
    <name type="scientific">Marchantia polymorpha subsp. ruderalis</name>
    <dbReference type="NCBI Taxonomy" id="1480154"/>
    <lineage>
        <taxon>Eukaryota</taxon>
        <taxon>Viridiplantae</taxon>
        <taxon>Streptophyta</taxon>
        <taxon>Embryophyta</taxon>
        <taxon>Marchantiophyta</taxon>
        <taxon>Marchantiopsida</taxon>
        <taxon>Marchantiidae</taxon>
        <taxon>Marchantiales</taxon>
        <taxon>Marchantiaceae</taxon>
        <taxon>Marchantia</taxon>
    </lineage>
</organism>
<feature type="domain" description="RING-type" evidence="5">
    <location>
        <begin position="105"/>
        <end position="148"/>
    </location>
</feature>
<evidence type="ECO:0000256" key="1">
    <source>
        <dbReference type="ARBA" id="ARBA00022723"/>
    </source>
</evidence>
<gene>
    <name evidence="6" type="ORF">AXG93_2227s1100</name>
</gene>
<comment type="caution">
    <text evidence="6">The sequence shown here is derived from an EMBL/GenBank/DDBJ whole genome shotgun (WGS) entry which is preliminary data.</text>
</comment>
<proteinExistence type="predicted"/>
<dbReference type="Gene3D" id="3.30.40.10">
    <property type="entry name" value="Zinc/RING finger domain, C3HC4 (zinc finger)"/>
    <property type="match status" value="1"/>
</dbReference>
<dbReference type="AlphaFoldDB" id="A0A176VZC4"/>
<keyword evidence="1" id="KW-0479">Metal-binding</keyword>
<keyword evidence="2 4" id="KW-0863">Zinc-finger</keyword>
<dbReference type="SMART" id="SM00184">
    <property type="entry name" value="RING"/>
    <property type="match status" value="1"/>
</dbReference>
<evidence type="ECO:0000313" key="6">
    <source>
        <dbReference type="EMBL" id="OAE26127.1"/>
    </source>
</evidence>
<evidence type="ECO:0000313" key="7">
    <source>
        <dbReference type="Proteomes" id="UP000077202"/>
    </source>
</evidence>
<name>A0A176VZC4_MARPO</name>
<evidence type="ECO:0000256" key="3">
    <source>
        <dbReference type="ARBA" id="ARBA00022833"/>
    </source>
</evidence>
<dbReference type="InterPro" id="IPR011016">
    <property type="entry name" value="Znf_RING-CH"/>
</dbReference>
<dbReference type="SMART" id="SM00744">
    <property type="entry name" value="RINGv"/>
    <property type="match status" value="1"/>
</dbReference>
<dbReference type="PROSITE" id="PS50089">
    <property type="entry name" value="ZF_RING_2"/>
    <property type="match status" value="1"/>
</dbReference>
<keyword evidence="3" id="KW-0862">Zinc</keyword>